<dbReference type="Proteomes" id="UP000623687">
    <property type="component" value="Unassembled WGS sequence"/>
</dbReference>
<dbReference type="RefSeq" id="XP_036631059.1">
    <property type="nucleotide sequence ID" value="XM_036777439.1"/>
</dbReference>
<dbReference type="GeneID" id="59377734"/>
<dbReference type="OrthoDB" id="3006153at2759"/>
<dbReference type="EMBL" id="JACETU010000005">
    <property type="protein sequence ID" value="KAF7428687.1"/>
    <property type="molecule type" value="Genomic_DNA"/>
</dbReference>
<accession>A0A8H7DS00</accession>
<feature type="transmembrane region" description="Helical" evidence="1">
    <location>
        <begin position="103"/>
        <end position="123"/>
    </location>
</feature>
<reference evidence="2" key="1">
    <citation type="submission" date="2019-07" db="EMBL/GenBank/DDBJ databases">
        <authorList>
            <person name="Palmer J.M."/>
        </authorList>
    </citation>
    <scope>NUCLEOTIDE SEQUENCE</scope>
    <source>
        <strain evidence="2">PC9</strain>
    </source>
</reference>
<gene>
    <name evidence="2" type="ORF">PC9H_007916</name>
</gene>
<evidence type="ECO:0000256" key="1">
    <source>
        <dbReference type="SAM" id="Phobius"/>
    </source>
</evidence>
<proteinExistence type="predicted"/>
<evidence type="ECO:0000313" key="3">
    <source>
        <dbReference type="Proteomes" id="UP000623687"/>
    </source>
</evidence>
<protein>
    <submittedName>
        <fullName evidence="2">Uncharacterized protein</fullName>
    </submittedName>
</protein>
<comment type="caution">
    <text evidence="2">The sequence shown here is derived from an EMBL/GenBank/DDBJ whole genome shotgun (WGS) entry which is preliminary data.</text>
</comment>
<sequence length="336" mass="36172">MISVKAIEQLLSRTGLKKLLSKSTGLRTSVGVGLAKTHSNIPRICTVGQPLPTRPCACGDVTRASLQRLGGAHALAASGLQKLWLHMAASANRILNRTCCAPALQMIPLFAIAALLFTILATAQSQDQSLFDDNHFSVIMSTAEWSSRYADWHSRATPNPNPTLFEPTRSALSLAVLRNDPVQPEGFTLALFHGATDAAIAVDAMGRVLQVTAEDYEGIISLAHEVLALPSTGTFRNTWALKRPTTSQPIDRILVAVKGRGDSEGDVELKETSVQGFSKQLTMELKRPLTDEGITLLPLSLSELAGLVLEAREGFVPGDEDKRMVTKVKDVLGDVN</sequence>
<keyword evidence="1" id="KW-0812">Transmembrane</keyword>
<dbReference type="VEuPathDB" id="FungiDB:PC9H_007916"/>
<keyword evidence="1" id="KW-0472">Membrane</keyword>
<evidence type="ECO:0000313" key="2">
    <source>
        <dbReference type="EMBL" id="KAF7428687.1"/>
    </source>
</evidence>
<keyword evidence="1" id="KW-1133">Transmembrane helix</keyword>
<name>A0A8H7DS00_PLEOS</name>
<dbReference type="AlphaFoldDB" id="A0A8H7DS00"/>
<keyword evidence="3" id="KW-1185">Reference proteome</keyword>
<organism evidence="2 3">
    <name type="scientific">Pleurotus ostreatus</name>
    <name type="common">Oyster mushroom</name>
    <name type="synonym">White-rot fungus</name>
    <dbReference type="NCBI Taxonomy" id="5322"/>
    <lineage>
        <taxon>Eukaryota</taxon>
        <taxon>Fungi</taxon>
        <taxon>Dikarya</taxon>
        <taxon>Basidiomycota</taxon>
        <taxon>Agaricomycotina</taxon>
        <taxon>Agaricomycetes</taxon>
        <taxon>Agaricomycetidae</taxon>
        <taxon>Agaricales</taxon>
        <taxon>Pleurotineae</taxon>
        <taxon>Pleurotaceae</taxon>
        <taxon>Pleurotus</taxon>
    </lineage>
</organism>